<dbReference type="PANTHER" id="PTHR45615">
    <property type="entry name" value="MYOSIN HEAVY CHAIN, NON-MUSCLE"/>
    <property type="match status" value="1"/>
</dbReference>
<feature type="compositionally biased region" description="Basic residues" evidence="2">
    <location>
        <begin position="124"/>
        <end position="134"/>
    </location>
</feature>
<dbReference type="Proteomes" id="UP001498398">
    <property type="component" value="Unassembled WGS sequence"/>
</dbReference>
<reference evidence="3 4" key="1">
    <citation type="submission" date="2024-01" db="EMBL/GenBank/DDBJ databases">
        <title>A draft genome for the cacao thread blight pathogen Marasmiellus scandens.</title>
        <authorList>
            <person name="Baruah I.K."/>
            <person name="Leung J."/>
            <person name="Bukari Y."/>
            <person name="Amoako-Attah I."/>
            <person name="Meinhardt L.W."/>
            <person name="Bailey B.A."/>
            <person name="Cohen S.P."/>
        </authorList>
    </citation>
    <scope>NUCLEOTIDE SEQUENCE [LARGE SCALE GENOMIC DNA]</scope>
    <source>
        <strain evidence="3 4">GH-19</strain>
    </source>
</reference>
<comment type="caution">
    <text evidence="3">The sequence shown here is derived from an EMBL/GenBank/DDBJ whole genome shotgun (WGS) entry which is preliminary data.</text>
</comment>
<protein>
    <submittedName>
        <fullName evidence="3">Uncharacterized protein</fullName>
    </submittedName>
</protein>
<evidence type="ECO:0000256" key="1">
    <source>
        <dbReference type="SAM" id="Coils"/>
    </source>
</evidence>
<dbReference type="PANTHER" id="PTHR45615:SF80">
    <property type="entry name" value="GRIP DOMAIN-CONTAINING PROTEIN"/>
    <property type="match status" value="1"/>
</dbReference>
<evidence type="ECO:0000256" key="2">
    <source>
        <dbReference type="SAM" id="MobiDB-lite"/>
    </source>
</evidence>
<name>A0ABR1J3A7_9AGAR</name>
<accession>A0ABR1J3A7</accession>
<evidence type="ECO:0000313" key="3">
    <source>
        <dbReference type="EMBL" id="KAK7449246.1"/>
    </source>
</evidence>
<gene>
    <name evidence="3" type="ORF">VKT23_013391</name>
</gene>
<dbReference type="EMBL" id="JBANRG010000036">
    <property type="protein sequence ID" value="KAK7449246.1"/>
    <property type="molecule type" value="Genomic_DNA"/>
</dbReference>
<feature type="coiled-coil region" evidence="1">
    <location>
        <begin position="394"/>
        <end position="671"/>
    </location>
</feature>
<feature type="region of interest" description="Disordered" evidence="2">
    <location>
        <begin position="246"/>
        <end position="322"/>
    </location>
</feature>
<sequence>MTYKERALRALMQKGAKSPIHKRAFRARVKEQAQSRGEPLGPAWQKWADKALEQLHEEGIAELSASFSGGVALTPKGKRMLSNVKSNLGITWDPSPRESDEITREVIKGTKRSHASLSLDHNSPTKKRPRRSSRQTKAQLLDSLDESNARIEDLQARIANLEKTEQRVHPFLRGVSPLTDIGEDDDDGIEIDADQTLQDDSSQLEPASSPIIPPSIAFSVAQVPTTPAPRRLVPTKSGSFIYRISKQPTPAPSSAGSDIGDDNDTFHDCMMDDDAPTPPRAATPRFEGGLATPESTPSRPGSSSNVYQASTFGTSMQTRGPDLREELDKCEALLSQARAREVENLQEIGSLSAQLNARSAELDRLQTSSNSNHAEKDAHILALEAQLAYLTAQVARLTASETALLRRRRELEAEVDELEARLADSAEKVSRLETNLEEAWNLVTALEAQGQGKAVDLENLRQQLEAEQNLAKIQSSDLEAAQRELKEMQEMTEAGEMLLNTENDDLRNQLFLAEIDVETKAQQAADAQERIRVLEAEVGVKNAELAQLRSQAQRTSDEKEAICAELANTKAQYESQVSQYDSTIASLRDELSASQTEAANLQTSLSSSEVRIEKLQAELAAKSAEYRGEISRLSNQLDERNSELAESQKEVVGLRQDLEGVENDYDELSQQTNEHLSTITHLKFQVEDQAKRILSQVEGINTPESVPRRARKTARTTV</sequence>
<evidence type="ECO:0000313" key="4">
    <source>
        <dbReference type="Proteomes" id="UP001498398"/>
    </source>
</evidence>
<keyword evidence="1" id="KW-0175">Coiled coil</keyword>
<feature type="compositionally biased region" description="Polar residues" evidence="2">
    <location>
        <begin position="246"/>
        <end position="256"/>
    </location>
</feature>
<feature type="compositionally biased region" description="Polar residues" evidence="2">
    <location>
        <begin position="293"/>
        <end position="318"/>
    </location>
</feature>
<organism evidence="3 4">
    <name type="scientific">Marasmiellus scandens</name>
    <dbReference type="NCBI Taxonomy" id="2682957"/>
    <lineage>
        <taxon>Eukaryota</taxon>
        <taxon>Fungi</taxon>
        <taxon>Dikarya</taxon>
        <taxon>Basidiomycota</taxon>
        <taxon>Agaricomycotina</taxon>
        <taxon>Agaricomycetes</taxon>
        <taxon>Agaricomycetidae</taxon>
        <taxon>Agaricales</taxon>
        <taxon>Marasmiineae</taxon>
        <taxon>Omphalotaceae</taxon>
        <taxon>Marasmiellus</taxon>
    </lineage>
</organism>
<feature type="region of interest" description="Disordered" evidence="2">
    <location>
        <begin position="109"/>
        <end position="144"/>
    </location>
</feature>
<keyword evidence="4" id="KW-1185">Reference proteome</keyword>
<dbReference type="Gene3D" id="1.10.287.1490">
    <property type="match status" value="1"/>
</dbReference>
<proteinExistence type="predicted"/>